<dbReference type="InterPro" id="IPR037120">
    <property type="entry name" value="Haem_peroxidase_sf_animal"/>
</dbReference>
<dbReference type="Proteomes" id="UP001634394">
    <property type="component" value="Unassembled WGS sequence"/>
</dbReference>
<dbReference type="SUPFAM" id="SSF48113">
    <property type="entry name" value="Heme-dependent peroxidases"/>
    <property type="match status" value="1"/>
</dbReference>
<evidence type="ECO:0000256" key="8">
    <source>
        <dbReference type="ARBA" id="ARBA00022501"/>
    </source>
</evidence>
<comment type="subunit">
    <text evidence="6">Homodimer.</text>
</comment>
<keyword evidence="15" id="KW-0276">Fatty acid metabolism</keyword>
<comment type="cofactor">
    <cofactor evidence="1">
        <name>heme b</name>
        <dbReference type="ChEBI" id="CHEBI:60344"/>
    </cofactor>
</comment>
<dbReference type="Gene3D" id="2.10.25.10">
    <property type="entry name" value="Laminin"/>
    <property type="match status" value="1"/>
</dbReference>
<evidence type="ECO:0000313" key="31">
    <source>
        <dbReference type="EMBL" id="KAL3871629.1"/>
    </source>
</evidence>
<evidence type="ECO:0000256" key="28">
    <source>
        <dbReference type="PROSITE-ProRule" id="PRU00076"/>
    </source>
</evidence>
<dbReference type="Gene3D" id="1.10.640.10">
    <property type="entry name" value="Haem peroxidase domain superfamily, animal type"/>
    <property type="match status" value="1"/>
</dbReference>
<evidence type="ECO:0000256" key="20">
    <source>
        <dbReference type="ARBA" id="ARBA00023098"/>
    </source>
</evidence>
<evidence type="ECO:0000256" key="14">
    <source>
        <dbReference type="ARBA" id="ARBA00022824"/>
    </source>
</evidence>
<evidence type="ECO:0000256" key="6">
    <source>
        <dbReference type="ARBA" id="ARBA00011738"/>
    </source>
</evidence>
<dbReference type="GO" id="GO:0004601">
    <property type="term" value="F:peroxidase activity"/>
    <property type="evidence" value="ECO:0007669"/>
    <property type="project" value="UniProtKB-KW"/>
</dbReference>
<organism evidence="31 32">
    <name type="scientific">Sinanodonta woodiana</name>
    <name type="common">Chinese pond mussel</name>
    <name type="synonym">Anodonta woodiana</name>
    <dbReference type="NCBI Taxonomy" id="1069815"/>
    <lineage>
        <taxon>Eukaryota</taxon>
        <taxon>Metazoa</taxon>
        <taxon>Spiralia</taxon>
        <taxon>Lophotrochozoa</taxon>
        <taxon>Mollusca</taxon>
        <taxon>Bivalvia</taxon>
        <taxon>Autobranchia</taxon>
        <taxon>Heteroconchia</taxon>
        <taxon>Palaeoheterodonta</taxon>
        <taxon>Unionida</taxon>
        <taxon>Unionoidea</taxon>
        <taxon>Unionidae</taxon>
        <taxon>Unioninae</taxon>
        <taxon>Sinanodonta</taxon>
    </lineage>
</organism>
<evidence type="ECO:0000256" key="17">
    <source>
        <dbReference type="ARBA" id="ARBA00022964"/>
    </source>
</evidence>
<keyword evidence="14" id="KW-0256">Endoplasmic reticulum</keyword>
<evidence type="ECO:0000256" key="7">
    <source>
        <dbReference type="ARBA" id="ARBA00012440"/>
    </source>
</evidence>
<dbReference type="CDD" id="cd00054">
    <property type="entry name" value="EGF_CA"/>
    <property type="match status" value="1"/>
</dbReference>
<evidence type="ECO:0000256" key="27">
    <source>
        <dbReference type="PIRSR" id="PIRSR619791-2"/>
    </source>
</evidence>
<dbReference type="GO" id="GO:0001516">
    <property type="term" value="P:prostaglandin biosynthetic process"/>
    <property type="evidence" value="ECO:0007669"/>
    <property type="project" value="UniProtKB-KW"/>
</dbReference>
<comment type="subcellular location">
    <subcellularLocation>
        <location evidence="3">Endoplasmic reticulum membrane</location>
    </subcellularLocation>
    <subcellularLocation>
        <location evidence="2">Microsome membrane</location>
    </subcellularLocation>
</comment>
<evidence type="ECO:0000259" key="30">
    <source>
        <dbReference type="PROSITE" id="PS50026"/>
    </source>
</evidence>
<dbReference type="InterPro" id="IPR000742">
    <property type="entry name" value="EGF"/>
</dbReference>
<evidence type="ECO:0000256" key="10">
    <source>
        <dbReference type="ARBA" id="ARBA00022559"/>
    </source>
</evidence>
<keyword evidence="9" id="KW-0444">Lipid biosynthesis</keyword>
<keyword evidence="17" id="KW-0223">Dioxygenase</keyword>
<evidence type="ECO:0000256" key="1">
    <source>
        <dbReference type="ARBA" id="ARBA00001970"/>
    </source>
</evidence>
<keyword evidence="19 27" id="KW-0408">Iron</keyword>
<feature type="domain" description="EGF-like" evidence="30">
    <location>
        <begin position="24"/>
        <end position="62"/>
    </location>
</feature>
<keyword evidence="21" id="KW-0275">Fatty acid biosynthesis</keyword>
<dbReference type="PANTHER" id="PTHR11903:SF39">
    <property type="entry name" value="PROSTAGLANDIN G_H SYNTHASE 2-LIKE"/>
    <property type="match status" value="1"/>
</dbReference>
<feature type="active site" description="Proton acceptor" evidence="26">
    <location>
        <position position="200"/>
    </location>
</feature>
<dbReference type="SUPFAM" id="SSF57196">
    <property type="entry name" value="EGF/Laminin"/>
    <property type="match status" value="1"/>
</dbReference>
<keyword evidence="28" id="KW-0245">EGF-like domain</keyword>
<feature type="binding site" evidence="27">
    <location>
        <position position="113"/>
    </location>
    <ligand>
        <name>substrate</name>
    </ligand>
</feature>
<dbReference type="AlphaFoldDB" id="A0ABD3WCK4"/>
<keyword evidence="32" id="KW-1185">Reference proteome</keyword>
<evidence type="ECO:0000256" key="2">
    <source>
        <dbReference type="ARBA" id="ARBA00004524"/>
    </source>
</evidence>
<evidence type="ECO:0000256" key="9">
    <source>
        <dbReference type="ARBA" id="ARBA00022516"/>
    </source>
</evidence>
<dbReference type="InterPro" id="IPR019791">
    <property type="entry name" value="Haem_peroxidase_animal"/>
</dbReference>
<comment type="catalytic activity">
    <reaction evidence="25">
        <text>(9Z,12Z)-octadecadienoate + AH2 + O2 = (13R)-hydroxy-(9Z,11E)-octadecadienoate + A + H2O</text>
        <dbReference type="Rhea" id="RHEA:75455"/>
        <dbReference type="ChEBI" id="CHEBI:13193"/>
        <dbReference type="ChEBI" id="CHEBI:15377"/>
        <dbReference type="ChEBI" id="CHEBI:15379"/>
        <dbReference type="ChEBI" id="CHEBI:17499"/>
        <dbReference type="ChEBI" id="CHEBI:30245"/>
        <dbReference type="ChEBI" id="CHEBI:136655"/>
    </reaction>
    <physiologicalReaction direction="left-to-right" evidence="25">
        <dbReference type="Rhea" id="RHEA:75456"/>
    </physiologicalReaction>
</comment>
<keyword evidence="8" id="KW-0644">Prostaglandin metabolism</keyword>
<evidence type="ECO:0000256" key="22">
    <source>
        <dbReference type="ARBA" id="ARBA00035976"/>
    </source>
</evidence>
<keyword evidence="10" id="KW-0575">Peroxidase</keyword>
<keyword evidence="18" id="KW-0560">Oxidoreductase</keyword>
<dbReference type="InterPro" id="IPR010255">
    <property type="entry name" value="Haem_peroxidase_sf"/>
</dbReference>
<evidence type="ECO:0000256" key="26">
    <source>
        <dbReference type="PIRSR" id="PIRSR619791-1"/>
    </source>
</evidence>
<feature type="binding site" description="axial binding residue" evidence="27">
    <location>
        <position position="380"/>
    </location>
    <ligand>
        <name>heme b</name>
        <dbReference type="ChEBI" id="CHEBI:60344"/>
    </ligand>
    <ligandPart>
        <name>Fe</name>
        <dbReference type="ChEBI" id="CHEBI:18248"/>
    </ligandPart>
</feature>
<evidence type="ECO:0000256" key="11">
    <source>
        <dbReference type="ARBA" id="ARBA00022585"/>
    </source>
</evidence>
<evidence type="ECO:0000256" key="24">
    <source>
        <dbReference type="ARBA" id="ARBA00036358"/>
    </source>
</evidence>
<feature type="chain" id="PRO_5044773184" description="prostaglandin-endoperoxide synthase" evidence="29">
    <location>
        <begin position="26"/>
        <end position="606"/>
    </location>
</feature>
<dbReference type="InterPro" id="IPR050783">
    <property type="entry name" value="Oxylipin_biosynth_metab"/>
</dbReference>
<evidence type="ECO:0000256" key="12">
    <source>
        <dbReference type="ARBA" id="ARBA00022617"/>
    </source>
</evidence>
<evidence type="ECO:0000256" key="13">
    <source>
        <dbReference type="ARBA" id="ARBA00022723"/>
    </source>
</evidence>
<comment type="pathway">
    <text evidence="4">Lipid metabolism; prostaglandin biosynthesis.</text>
</comment>
<evidence type="ECO:0000256" key="25">
    <source>
        <dbReference type="ARBA" id="ARBA00036409"/>
    </source>
</evidence>
<name>A0ABD3WCK4_SINWO</name>
<proteinExistence type="inferred from homology"/>
<dbReference type="EMBL" id="JBJQND010000007">
    <property type="protein sequence ID" value="KAL3871629.1"/>
    <property type="molecule type" value="Genomic_DNA"/>
</dbReference>
<keyword evidence="20" id="KW-0443">Lipid metabolism</keyword>
<evidence type="ECO:0000256" key="19">
    <source>
        <dbReference type="ARBA" id="ARBA00023004"/>
    </source>
</evidence>
<comment type="caution">
    <text evidence="31">The sequence shown here is derived from an EMBL/GenBank/DDBJ whole genome shotgun (WGS) entry which is preliminary data.</text>
</comment>
<keyword evidence="13 27" id="KW-0479">Metal-binding</keyword>
<evidence type="ECO:0000256" key="18">
    <source>
        <dbReference type="ARBA" id="ARBA00023002"/>
    </source>
</evidence>
<evidence type="ECO:0000256" key="16">
    <source>
        <dbReference type="ARBA" id="ARBA00022848"/>
    </source>
</evidence>
<comment type="catalytic activity">
    <reaction evidence="22">
        <text>(9Z,12Z)-octadecadienoate + AH2 + O2 = (9S)-hydroxy-(10E,12Z)-octadecadienoate + A + H2O</text>
        <dbReference type="Rhea" id="RHEA:75459"/>
        <dbReference type="ChEBI" id="CHEBI:13193"/>
        <dbReference type="ChEBI" id="CHEBI:15377"/>
        <dbReference type="ChEBI" id="CHEBI:15379"/>
        <dbReference type="ChEBI" id="CHEBI:17499"/>
        <dbReference type="ChEBI" id="CHEBI:30245"/>
        <dbReference type="ChEBI" id="CHEBI:77852"/>
    </reaction>
    <physiologicalReaction direction="left-to-right" evidence="22">
        <dbReference type="Rhea" id="RHEA:75460"/>
    </physiologicalReaction>
</comment>
<dbReference type="PROSITE" id="PS50026">
    <property type="entry name" value="EGF_3"/>
    <property type="match status" value="1"/>
</dbReference>
<dbReference type="CDD" id="cd09816">
    <property type="entry name" value="prostaglandin_endoperoxide_synthase"/>
    <property type="match status" value="1"/>
</dbReference>
<evidence type="ECO:0000256" key="4">
    <source>
        <dbReference type="ARBA" id="ARBA00004702"/>
    </source>
</evidence>
<sequence>MKDRHRVIFLAVMEVLIAVCKAGTANPCCSFPCQNGGVCLTQGYDNYICDCTGTEFYGKNCETPTFFKRIKLWLRPSSETQHALLTNYPWFWAVVNYVPFLSNFVMKKVYTMRSAMVDSPPTYTSDHPYITWEAAANLSYFTRALPPVPQDCPTPLGVWGKQTLPDAQIIVNMFLRRERFIPDPMGSNALFAFFAQHFTHQFFKTDFKRGPGFQWGGHGVDVSHVYGKDKGVENVLRSFNNGKLRVQEINGEEWPPLLENADVPMTYPPLVPKENKFALGHKDYGLLPGLFMYATIWVREHNRVCDVLKGEHPEWDDEHLFQTAKLIIIGETIKIVIEDYVQHLSNYNFKLTFKPELLFDVPHQYQNRIAVEFNHLYHWHPLMPDSFNISGTVYTVKDFMFRPDIVIKHGMNSFVEGMIKQRAGRMSHHNHHPLTLHVAKETIEHGRQLKFQSLNQYRKRFGLPPIKSFLELTGDETLAKDLEELYGEIDGLEFYVGLLMEKLRHKAIFGSSLIEIGGPFSVKGLMSNPICSPKYWKPSTFGGEVGFNIIQTASLKKLFCNNMKGNCPSVSFKVPDFFEGDVDEDLKNCCHKDRSSNDNYNKKTEL</sequence>
<keyword evidence="29" id="KW-0732">Signal</keyword>
<reference evidence="31 32" key="1">
    <citation type="submission" date="2024-11" db="EMBL/GenBank/DDBJ databases">
        <title>Chromosome-level genome assembly of the freshwater bivalve Anodonta woodiana.</title>
        <authorList>
            <person name="Chen X."/>
        </authorList>
    </citation>
    <scope>NUCLEOTIDE SEQUENCE [LARGE SCALE GENOMIC DNA]</scope>
    <source>
        <strain evidence="31">MN2024</strain>
        <tissue evidence="31">Gills</tissue>
    </source>
</reference>
<comment type="catalytic activity">
    <reaction evidence="23">
        <text>(9Z,12Z)-octadecadienoate + AH2 + O2 = (9R)-hydroxy-(10E,12Z)-octadecadienoate + A + H2O</text>
        <dbReference type="Rhea" id="RHEA:75447"/>
        <dbReference type="ChEBI" id="CHEBI:13193"/>
        <dbReference type="ChEBI" id="CHEBI:15377"/>
        <dbReference type="ChEBI" id="CHEBI:15379"/>
        <dbReference type="ChEBI" id="CHEBI:17499"/>
        <dbReference type="ChEBI" id="CHEBI:30245"/>
        <dbReference type="ChEBI" id="CHEBI:77895"/>
    </reaction>
    <physiologicalReaction direction="left-to-right" evidence="23">
        <dbReference type="Rhea" id="RHEA:75448"/>
    </physiologicalReaction>
</comment>
<dbReference type="GO" id="GO:0004666">
    <property type="term" value="F:prostaglandin-endoperoxide synthase activity"/>
    <property type="evidence" value="ECO:0007669"/>
    <property type="project" value="UniProtKB-EC"/>
</dbReference>
<dbReference type="PANTHER" id="PTHR11903">
    <property type="entry name" value="PROSTAGLANDIN G/H SYNTHASE"/>
    <property type="match status" value="1"/>
</dbReference>
<keyword evidence="11" id="KW-0643">Prostaglandin biosynthesis</keyword>
<feature type="signal peptide" evidence="29">
    <location>
        <begin position="1"/>
        <end position="25"/>
    </location>
</feature>
<comment type="catalytic activity">
    <reaction evidence="24">
        <text>(9Z,12Z)-octadecadienoate + AH2 + O2 = (13S)-hydroxy-(9Z,11E)-octadecadienoate + A + H2O</text>
        <dbReference type="Rhea" id="RHEA:75451"/>
        <dbReference type="ChEBI" id="CHEBI:13193"/>
        <dbReference type="ChEBI" id="CHEBI:15377"/>
        <dbReference type="ChEBI" id="CHEBI:15379"/>
        <dbReference type="ChEBI" id="CHEBI:17499"/>
        <dbReference type="ChEBI" id="CHEBI:30245"/>
        <dbReference type="ChEBI" id="CHEBI:90850"/>
    </reaction>
    <physiologicalReaction direction="left-to-right" evidence="24">
        <dbReference type="Rhea" id="RHEA:75452"/>
    </physiologicalReaction>
</comment>
<evidence type="ECO:0000256" key="3">
    <source>
        <dbReference type="ARBA" id="ARBA00004586"/>
    </source>
</evidence>
<dbReference type="Pfam" id="PF03098">
    <property type="entry name" value="An_peroxidase"/>
    <property type="match status" value="1"/>
</dbReference>
<evidence type="ECO:0000313" key="32">
    <source>
        <dbReference type="Proteomes" id="UP001634394"/>
    </source>
</evidence>
<evidence type="ECO:0000256" key="5">
    <source>
        <dbReference type="ARBA" id="ARBA00008928"/>
    </source>
</evidence>
<keyword evidence="12 27" id="KW-0349">Heme</keyword>
<evidence type="ECO:0000256" key="15">
    <source>
        <dbReference type="ARBA" id="ARBA00022832"/>
    </source>
</evidence>
<accession>A0ABD3WCK4</accession>
<keyword evidence="16" id="KW-0492">Microsome</keyword>
<dbReference type="EC" id="1.14.99.1" evidence="7"/>
<protein>
    <recommendedName>
        <fullName evidence="7">prostaglandin-endoperoxide synthase</fullName>
        <ecNumber evidence="7">1.14.99.1</ecNumber>
    </recommendedName>
</protein>
<comment type="caution">
    <text evidence="28">Lacks conserved residue(s) required for the propagation of feature annotation.</text>
</comment>
<feature type="active site" description="For cyclooxygenase activity" evidence="26">
    <location>
        <position position="377"/>
    </location>
</feature>
<evidence type="ECO:0000256" key="23">
    <source>
        <dbReference type="ARBA" id="ARBA00036313"/>
    </source>
</evidence>
<comment type="similarity">
    <text evidence="5">Belongs to the prostaglandin G/H synthase family.</text>
</comment>
<gene>
    <name evidence="31" type="ORF">ACJMK2_039616</name>
</gene>
<dbReference type="GO" id="GO:0005789">
    <property type="term" value="C:endoplasmic reticulum membrane"/>
    <property type="evidence" value="ECO:0007669"/>
    <property type="project" value="UniProtKB-SubCell"/>
</dbReference>
<dbReference type="GO" id="GO:0051213">
    <property type="term" value="F:dioxygenase activity"/>
    <property type="evidence" value="ECO:0007669"/>
    <property type="project" value="UniProtKB-KW"/>
</dbReference>
<dbReference type="GO" id="GO:0046872">
    <property type="term" value="F:metal ion binding"/>
    <property type="evidence" value="ECO:0007669"/>
    <property type="project" value="UniProtKB-KW"/>
</dbReference>
<dbReference type="PRINTS" id="PR00457">
    <property type="entry name" value="ANPEROXIDASE"/>
</dbReference>
<evidence type="ECO:0000256" key="29">
    <source>
        <dbReference type="SAM" id="SignalP"/>
    </source>
</evidence>
<evidence type="ECO:0000256" key="21">
    <source>
        <dbReference type="ARBA" id="ARBA00023160"/>
    </source>
</evidence>
<dbReference type="PROSITE" id="PS50292">
    <property type="entry name" value="PEROXIDASE_3"/>
    <property type="match status" value="1"/>
</dbReference>